<protein>
    <submittedName>
        <fullName evidence="3">Enoyl-CoA hydratase</fullName>
        <ecNumber evidence="3">4.2.1.17</ecNumber>
    </submittedName>
</protein>
<dbReference type="GO" id="GO:0004300">
    <property type="term" value="F:enoyl-CoA hydratase activity"/>
    <property type="evidence" value="ECO:0007669"/>
    <property type="project" value="UniProtKB-EC"/>
</dbReference>
<comment type="caution">
    <text evidence="3">The sequence shown here is derived from an EMBL/GenBank/DDBJ whole genome shotgun (WGS) entry which is preliminary data.</text>
</comment>
<comment type="similarity">
    <text evidence="1 2">Belongs to the enoyl-CoA hydratase/isomerase family.</text>
</comment>
<dbReference type="EMBL" id="JBHLZU010000011">
    <property type="protein sequence ID" value="MFB9905263.1"/>
    <property type="molecule type" value="Genomic_DNA"/>
</dbReference>
<dbReference type="InterPro" id="IPR029045">
    <property type="entry name" value="ClpP/crotonase-like_dom_sf"/>
</dbReference>
<dbReference type="SUPFAM" id="SSF52096">
    <property type="entry name" value="ClpP/crotonase"/>
    <property type="match status" value="1"/>
</dbReference>
<dbReference type="CDD" id="cd06558">
    <property type="entry name" value="crotonase-like"/>
    <property type="match status" value="1"/>
</dbReference>
<evidence type="ECO:0000256" key="1">
    <source>
        <dbReference type="ARBA" id="ARBA00005254"/>
    </source>
</evidence>
<dbReference type="Pfam" id="PF00378">
    <property type="entry name" value="ECH_1"/>
    <property type="match status" value="1"/>
</dbReference>
<dbReference type="InterPro" id="IPR018376">
    <property type="entry name" value="Enoyl-CoA_hyd/isom_CS"/>
</dbReference>
<proteinExistence type="inferred from homology"/>
<dbReference type="Gene3D" id="3.90.226.10">
    <property type="entry name" value="2-enoyl-CoA Hydratase, Chain A, domain 1"/>
    <property type="match status" value="1"/>
</dbReference>
<dbReference type="InterPro" id="IPR001753">
    <property type="entry name" value="Enoyl-CoA_hydra/iso"/>
</dbReference>
<sequence>MSTAEVVFERRGAVAVVTVSDPERRNALTLDLSQALADTIAACEADAGIGAVVVTGAAPAFCAGADLTQLGASREEGLRRIYQGFLAVANCSLPTVAAVNGAAVGAGLNLALACDLRVAGPKARFDARFLDLGIHPGGGMTWMLQRLVGPQTAKAMVLFGEILDADAALRNGLVWSTAEEAVAAAVELAGKAASAPRELSVTTKSSMRVTAGLGAHGDAVETELVPQVASMDSPAFAERLAALKSRIHRR</sequence>
<evidence type="ECO:0000313" key="4">
    <source>
        <dbReference type="Proteomes" id="UP001589693"/>
    </source>
</evidence>
<reference evidence="3 4" key="1">
    <citation type="submission" date="2024-09" db="EMBL/GenBank/DDBJ databases">
        <authorList>
            <person name="Sun Q."/>
            <person name="Mori K."/>
        </authorList>
    </citation>
    <scope>NUCLEOTIDE SEQUENCE [LARGE SCALE GENOMIC DNA]</scope>
    <source>
        <strain evidence="3 4">TBRC 7907</strain>
    </source>
</reference>
<accession>A0ABV5ZYK4</accession>
<dbReference type="EC" id="4.2.1.17" evidence="3"/>
<name>A0ABV5ZYK4_9PSEU</name>
<dbReference type="PANTHER" id="PTHR43802:SF1">
    <property type="entry name" value="IP11341P-RELATED"/>
    <property type="match status" value="1"/>
</dbReference>
<gene>
    <name evidence="3" type="ORF">ACFFQA_15100</name>
</gene>
<dbReference type="Proteomes" id="UP001589693">
    <property type="component" value="Unassembled WGS sequence"/>
</dbReference>
<dbReference type="PROSITE" id="PS00166">
    <property type="entry name" value="ENOYL_COA_HYDRATASE"/>
    <property type="match status" value="1"/>
</dbReference>
<evidence type="ECO:0000256" key="2">
    <source>
        <dbReference type="RuleBase" id="RU003707"/>
    </source>
</evidence>
<keyword evidence="4" id="KW-1185">Reference proteome</keyword>
<evidence type="ECO:0000313" key="3">
    <source>
        <dbReference type="EMBL" id="MFB9905263.1"/>
    </source>
</evidence>
<keyword evidence="3" id="KW-0456">Lyase</keyword>
<organism evidence="3 4">
    <name type="scientific">Allokutzneria oryzae</name>
    <dbReference type="NCBI Taxonomy" id="1378989"/>
    <lineage>
        <taxon>Bacteria</taxon>
        <taxon>Bacillati</taxon>
        <taxon>Actinomycetota</taxon>
        <taxon>Actinomycetes</taxon>
        <taxon>Pseudonocardiales</taxon>
        <taxon>Pseudonocardiaceae</taxon>
        <taxon>Allokutzneria</taxon>
    </lineage>
</organism>
<dbReference type="PANTHER" id="PTHR43802">
    <property type="entry name" value="ENOYL-COA HYDRATASE"/>
    <property type="match status" value="1"/>
</dbReference>
<dbReference type="RefSeq" id="WP_377852565.1">
    <property type="nucleotide sequence ID" value="NZ_JBHLZU010000011.1"/>
</dbReference>
<dbReference type="NCBIfam" id="NF004525">
    <property type="entry name" value="PRK05870.1"/>
    <property type="match status" value="1"/>
</dbReference>